<dbReference type="PANTHER" id="PTHR33222">
    <property type="match status" value="1"/>
</dbReference>
<evidence type="ECO:0000313" key="4">
    <source>
        <dbReference type="EMBL" id="KAF7829293.1"/>
    </source>
</evidence>
<dbReference type="EMBL" id="JAAIUW010000006">
    <property type="protein sequence ID" value="KAF7829293.1"/>
    <property type="molecule type" value="Genomic_DNA"/>
</dbReference>
<organism evidence="4 5">
    <name type="scientific">Senna tora</name>
    <dbReference type="NCBI Taxonomy" id="362788"/>
    <lineage>
        <taxon>Eukaryota</taxon>
        <taxon>Viridiplantae</taxon>
        <taxon>Streptophyta</taxon>
        <taxon>Embryophyta</taxon>
        <taxon>Tracheophyta</taxon>
        <taxon>Spermatophyta</taxon>
        <taxon>Magnoliopsida</taxon>
        <taxon>eudicotyledons</taxon>
        <taxon>Gunneridae</taxon>
        <taxon>Pentapetalae</taxon>
        <taxon>rosids</taxon>
        <taxon>fabids</taxon>
        <taxon>Fabales</taxon>
        <taxon>Fabaceae</taxon>
        <taxon>Caesalpinioideae</taxon>
        <taxon>Cassia clade</taxon>
        <taxon>Senna</taxon>
    </lineage>
</organism>
<dbReference type="Proteomes" id="UP000634136">
    <property type="component" value="Unassembled WGS sequence"/>
</dbReference>
<feature type="transmembrane region" description="Helical" evidence="2">
    <location>
        <begin position="157"/>
        <end position="178"/>
    </location>
</feature>
<dbReference type="InterPro" id="IPR033344">
    <property type="entry name" value="CURT1"/>
</dbReference>
<dbReference type="InterPro" id="IPR025564">
    <property type="entry name" value="CAAD_dom"/>
</dbReference>
<dbReference type="PANTHER" id="PTHR33222:SF2">
    <property type="entry name" value="PROTEIN CURVATURE THYLAKOID 1D, CHLOROPLASTIC"/>
    <property type="match status" value="1"/>
</dbReference>
<evidence type="ECO:0000313" key="5">
    <source>
        <dbReference type="Proteomes" id="UP000634136"/>
    </source>
</evidence>
<dbReference type="AlphaFoldDB" id="A0A834WQ46"/>
<proteinExistence type="predicted"/>
<dbReference type="GO" id="GO:0009535">
    <property type="term" value="C:chloroplast thylakoid membrane"/>
    <property type="evidence" value="ECO:0007669"/>
    <property type="project" value="TreeGrafter"/>
</dbReference>
<comment type="subcellular location">
    <subcellularLocation>
        <location evidence="1">Membrane</location>
        <topology evidence="1">Multi-pass membrane protein</topology>
    </subcellularLocation>
</comment>
<keyword evidence="2" id="KW-1133">Transmembrane helix</keyword>
<feature type="transmembrane region" description="Helical" evidence="2">
    <location>
        <begin position="125"/>
        <end position="145"/>
    </location>
</feature>
<comment type="caution">
    <text evidence="4">The sequence shown here is derived from an EMBL/GenBank/DDBJ whole genome shotgun (WGS) entry which is preliminary data.</text>
</comment>
<gene>
    <name evidence="4" type="ORF">G2W53_020457</name>
</gene>
<accession>A0A834WQ46</accession>
<keyword evidence="2" id="KW-0812">Transmembrane</keyword>
<protein>
    <submittedName>
        <fullName evidence="4">Protein CURVATURE THYLAKOID 1D, chloroplastic</fullName>
    </submittedName>
</protein>
<reference evidence="4" key="1">
    <citation type="submission" date="2020-09" db="EMBL/GenBank/DDBJ databases">
        <title>Genome-Enabled Discovery of Anthraquinone Biosynthesis in Senna tora.</title>
        <authorList>
            <person name="Kang S.-H."/>
            <person name="Pandey R.P."/>
            <person name="Lee C.-M."/>
            <person name="Sim J.-S."/>
            <person name="Jeong J.-T."/>
            <person name="Choi B.-S."/>
            <person name="Jung M."/>
            <person name="Ginzburg D."/>
            <person name="Zhao K."/>
            <person name="Won S.Y."/>
            <person name="Oh T.-J."/>
            <person name="Yu Y."/>
            <person name="Kim N.-H."/>
            <person name="Lee O.R."/>
            <person name="Lee T.-H."/>
            <person name="Bashyal P."/>
            <person name="Kim T.-S."/>
            <person name="Lee W.-H."/>
            <person name="Kawkins C."/>
            <person name="Kim C.-K."/>
            <person name="Kim J.S."/>
            <person name="Ahn B.O."/>
            <person name="Rhee S.Y."/>
            <person name="Sohng J.K."/>
        </authorList>
    </citation>
    <scope>NUCLEOTIDE SEQUENCE</scope>
    <source>
        <tissue evidence="4">Leaf</tissue>
    </source>
</reference>
<keyword evidence="2" id="KW-0472">Membrane</keyword>
<evidence type="ECO:0000259" key="3">
    <source>
        <dbReference type="Pfam" id="PF14159"/>
    </source>
</evidence>
<sequence length="230" mass="25074">MELCTVQANHAFSAPIPSSSLLLPKSSLSLRQTPLIRTAGNMLSRSISLSRVLPRATTSDGASQFVDEKRDGAIILEDVQTTNNNALNGIVATEEAKEESPVDEQVQPFDFAEKLNVKTGITNSAFVLGMQAFAVMHFIVLYTPILSSFDTDDTGSILLYGGGAIVVLWLASAVVGAIDSIPLIPKLLEVVGLSYTLWFTYRYLLFKKNRDELGAKFEELKEQILGSEDD</sequence>
<feature type="domain" description="Cyanobacterial aminoacyl-tRNA synthetase CAAD" evidence="3">
    <location>
        <begin position="152"/>
        <end position="226"/>
    </location>
</feature>
<evidence type="ECO:0000256" key="2">
    <source>
        <dbReference type="SAM" id="Phobius"/>
    </source>
</evidence>
<name>A0A834WQ46_9FABA</name>
<keyword evidence="5" id="KW-1185">Reference proteome</keyword>
<evidence type="ECO:0000256" key="1">
    <source>
        <dbReference type="ARBA" id="ARBA00004141"/>
    </source>
</evidence>
<dbReference type="OrthoDB" id="2014299at2759"/>
<dbReference type="Pfam" id="PF14159">
    <property type="entry name" value="CAAD"/>
    <property type="match status" value="1"/>
</dbReference>